<dbReference type="PANTHER" id="PTHR21567:SF87">
    <property type="entry name" value="CRESCERIN-LIKE PROTEIN CHE-12"/>
    <property type="match status" value="1"/>
</dbReference>
<evidence type="ECO:0000313" key="2">
    <source>
        <dbReference type="Proteomes" id="UP000606786"/>
    </source>
</evidence>
<reference evidence="1" key="1">
    <citation type="submission" date="2020-11" db="EMBL/GenBank/DDBJ databases">
        <authorList>
            <person name="Whitehead M."/>
        </authorList>
    </citation>
    <scope>NUCLEOTIDE SEQUENCE</scope>
    <source>
        <strain evidence="1">EGII</strain>
    </source>
</reference>
<protein>
    <submittedName>
        <fullName evidence="1">(Mediterranean fruit fly) hypothetical protein</fullName>
    </submittedName>
</protein>
<dbReference type="GO" id="GO:0005929">
    <property type="term" value="C:cilium"/>
    <property type="evidence" value="ECO:0007669"/>
    <property type="project" value="TreeGrafter"/>
</dbReference>
<dbReference type="EMBL" id="CAJHJT010000012">
    <property type="protein sequence ID" value="CAD6998017.1"/>
    <property type="molecule type" value="Genomic_DNA"/>
</dbReference>
<gene>
    <name evidence="1" type="ORF">CCAP1982_LOCUS6634</name>
</gene>
<keyword evidence="2" id="KW-1185">Reference proteome</keyword>
<dbReference type="InterPro" id="IPR011989">
    <property type="entry name" value="ARM-like"/>
</dbReference>
<name>A0A811UJK4_CERCA</name>
<sequence>MTGLCRQGGAGANRVCKALMHRLPAATIVLKLLSQEFLHAKSSRFREHALQMVMYALMTFPSTCFDTTTCVTHATYAALNRKRRVRQAALDVLAILGQITTMRAVVDVVQDVVANGKMMPIVGADGQVQYALRVPSPHSAEAADAANGEMGADIEWIVAGVGSVSPGSLKRRASRRSFRCLPPHTASDVDSIAMGTPCGSSFRIGDGDGTRRHAFQSPPDVYGNFKDSAASNFFVVVQFFFNLYIKSTS</sequence>
<evidence type="ECO:0000313" key="1">
    <source>
        <dbReference type="EMBL" id="CAD6998017.1"/>
    </source>
</evidence>
<dbReference type="OrthoDB" id="63891at2759"/>
<dbReference type="GO" id="GO:0005881">
    <property type="term" value="C:cytoplasmic microtubule"/>
    <property type="evidence" value="ECO:0007669"/>
    <property type="project" value="TreeGrafter"/>
</dbReference>
<comment type="caution">
    <text evidence="1">The sequence shown here is derived from an EMBL/GenBank/DDBJ whole genome shotgun (WGS) entry which is preliminary data.</text>
</comment>
<dbReference type="AlphaFoldDB" id="A0A811UJK4"/>
<dbReference type="GO" id="GO:0000226">
    <property type="term" value="P:microtubule cytoskeleton organization"/>
    <property type="evidence" value="ECO:0007669"/>
    <property type="project" value="TreeGrafter"/>
</dbReference>
<dbReference type="Proteomes" id="UP000606786">
    <property type="component" value="Unassembled WGS sequence"/>
</dbReference>
<dbReference type="PANTHER" id="PTHR21567">
    <property type="entry name" value="CLASP"/>
    <property type="match status" value="1"/>
</dbReference>
<proteinExistence type="predicted"/>
<dbReference type="GO" id="GO:0008017">
    <property type="term" value="F:microtubule binding"/>
    <property type="evidence" value="ECO:0007669"/>
    <property type="project" value="TreeGrafter"/>
</dbReference>
<organism evidence="1 2">
    <name type="scientific">Ceratitis capitata</name>
    <name type="common">Mediterranean fruit fly</name>
    <name type="synonym">Tephritis capitata</name>
    <dbReference type="NCBI Taxonomy" id="7213"/>
    <lineage>
        <taxon>Eukaryota</taxon>
        <taxon>Metazoa</taxon>
        <taxon>Ecdysozoa</taxon>
        <taxon>Arthropoda</taxon>
        <taxon>Hexapoda</taxon>
        <taxon>Insecta</taxon>
        <taxon>Pterygota</taxon>
        <taxon>Neoptera</taxon>
        <taxon>Endopterygota</taxon>
        <taxon>Diptera</taxon>
        <taxon>Brachycera</taxon>
        <taxon>Muscomorpha</taxon>
        <taxon>Tephritoidea</taxon>
        <taxon>Tephritidae</taxon>
        <taxon>Ceratitis</taxon>
        <taxon>Ceratitis</taxon>
    </lineage>
</organism>
<dbReference type="Gene3D" id="1.25.10.10">
    <property type="entry name" value="Leucine-rich Repeat Variant"/>
    <property type="match status" value="1"/>
</dbReference>
<accession>A0A811UJK4</accession>